<dbReference type="InterPro" id="IPR050708">
    <property type="entry name" value="T6SS_VgrG/RHS"/>
</dbReference>
<sequence>MKNFYFIIFAGLACLLASNSSGQIYQIQSNGTSQVCGTAAGRLTLVSSNAFVVQWEVGTFNGTFTVESTIVTTNSYYDYVITPPATKAYRAYCRGPNGFGYTNAIVVSANTAVEAGSISTSQPVSYHLVSGTGTINASGYSTMPGWGKQLSDGSVEYLGASTSYTYSGLTETATFSTSVANSNNTCSDKSNLITIEILKPGVLSPPPNLIESIYCMEGNIATLTLKGNSGAILRWEYSTDAGATWKYISCTGQTYSHLFTATTKFRVLVDQKQFGTSYTNEVEVSTRPYTEVVQSQNMVAGENYVKEQFVTTRGITDVTTIDGLSADQKRQSTVYYDGWGRPIQQNIQKGSPLQKDIVSVSVYDNRGMNPVEYLPYTSGLSDGIFKANPVSEQAAFYANGTSDKIADSAFPFAKSIIEKSPLALVTEQGAVGQQWQPGGGHSTLINYSTNDANEVRLFKSDGTSTEFYSINELLRAEVTDADGKKVQTFTDKAGRTILKRVQLDETVSGSLVPWLETYSIYNFKGELKYLVSPKGIAVLKANAWTLTQAIKDQYFHEFVYDNLGRLVEKKVPGQAWVYYCYDRLDRLVLMQDGNIRSANKWFFIKYDRAGRPVMKGLYQNTTHISRTAIQTNVVDPLYALDTDKYYEVRGAALHGYTNQSFPVSSTEILTVDYYDTYDFDFKGTNDTYTSQGLAGENTPASSAFGRATGSKYIVLGSTTWLYNYMFYDVEGRPIQLRSNNHLSAAIDMATIDNMATIVYDFEGKQKISKVYHNAGSGRVTTVINKFDYDHMGRLLRVYQNNNSAPSDQLVVQYEYNELGQLVDKKLHNTSGTSFLQSIDLRYSIQGWLTSINNAQLTADAVTNDEANDYFGMEMLYEKVETGLTAATSVNYNGNISAMKWKGVGASSGIADQRSYKHTYDKANRLKTSISQMNTGNGWSMEVGSVSENLTYDLNGNVATLARNQRRHKLTGAIASYTYELIDNLAYLYNPALGDQLLRVTDATGNSAGFNNGSSSTSNDYTYDAVGSMTSDRNKGISSVTYNTLGKVSVITFSDTRKIEYIYDATGTKLTMKTYAAGSSTPAMTTDYISGFVYENGILSFFASPEGRVVKKGSSLEYQYAIADHLGNTRVVFSSVNPTKPPAKAAFENVTTDSQEFTNINSSTMYWVPKSAANNTPSGQYVIRMNNSYKTGPAKSMKVYPGDVLDMEVYSYFEGGAGFGGTNQPLTGLITSVAGAFGGVSGAVGESGAIYSGVDAAYTAYGSHGNLGDARPTAYLNYILLDRNYKLLNMGWKPVPEAANMNKQRIYFDPIKIKEAGFMYVYLSYEGEGTNWVYFDDLKVTHTKTNVVQYNEYYPYGLQTNMSWTREDSKNNFLYNAASELNQTSGWYEMFYRNYDPAIARFTGVDPLASKYAALSGYHYSFNNPVMFNDPSGAESYRGDNQETYAKMMRELMMQQAGYGDGAGLSNPGFSPAVWSMVTSSWNQTAWGESKKFNDFQPVYSYSRVFDPATQYYYSQSSISGYKAKSTKKDEGQQQAGTPPIILPIPWGLSAGAGVLGEILTSIGAGSSIGVLPFLMTGDESATKYKETKYTYLYRNVSDKEMRSFVIKGFNFGYDSNSGKPDVKRFWMTPEGLSFWQASSFSGPYTIAIAVPTRIIGPNGLAQIRTMDGHLAVYVEPGKLNAFNSAKITLGIVHNNCYNLGNK</sequence>
<feature type="domain" description="DUF6443" evidence="2">
    <location>
        <begin position="312"/>
        <end position="447"/>
    </location>
</feature>
<gene>
    <name evidence="3" type="ORF">SAMN05660236_5432</name>
</gene>
<evidence type="ECO:0000256" key="1">
    <source>
        <dbReference type="SAM" id="SignalP"/>
    </source>
</evidence>
<dbReference type="InterPro" id="IPR022385">
    <property type="entry name" value="Rhs_assc_core"/>
</dbReference>
<feature type="signal peptide" evidence="1">
    <location>
        <begin position="1"/>
        <end position="22"/>
    </location>
</feature>
<dbReference type="Pfam" id="PF20041">
    <property type="entry name" value="DUF6443"/>
    <property type="match status" value="1"/>
</dbReference>
<dbReference type="OrthoDB" id="976756at2"/>
<feature type="chain" id="PRO_5012436959" evidence="1">
    <location>
        <begin position="23"/>
        <end position="1702"/>
    </location>
</feature>
<dbReference type="InterPro" id="IPR045619">
    <property type="entry name" value="DUF6443"/>
</dbReference>
<keyword evidence="1" id="KW-0732">Signal</keyword>
<name>A0A1T5MH18_9BACT</name>
<evidence type="ECO:0000259" key="2">
    <source>
        <dbReference type="Pfam" id="PF20041"/>
    </source>
</evidence>
<organism evidence="3 4">
    <name type="scientific">Ohtaekwangia koreensis</name>
    <dbReference type="NCBI Taxonomy" id="688867"/>
    <lineage>
        <taxon>Bacteria</taxon>
        <taxon>Pseudomonadati</taxon>
        <taxon>Bacteroidota</taxon>
        <taxon>Cytophagia</taxon>
        <taxon>Cytophagales</taxon>
        <taxon>Fulvivirgaceae</taxon>
        <taxon>Ohtaekwangia</taxon>
    </lineage>
</organism>
<dbReference type="STRING" id="688867.SAMN05660236_5432"/>
<evidence type="ECO:0000313" key="4">
    <source>
        <dbReference type="Proteomes" id="UP000190961"/>
    </source>
</evidence>
<proteinExistence type="predicted"/>
<accession>A0A1T5MH18</accession>
<dbReference type="EMBL" id="FUZU01000004">
    <property type="protein sequence ID" value="SKC87485.1"/>
    <property type="molecule type" value="Genomic_DNA"/>
</dbReference>
<keyword evidence="4" id="KW-1185">Reference proteome</keyword>
<dbReference type="PANTHER" id="PTHR32305:SF15">
    <property type="entry name" value="PROTEIN RHSA-RELATED"/>
    <property type="match status" value="1"/>
</dbReference>
<dbReference type="NCBIfam" id="TIGR03696">
    <property type="entry name" value="Rhs_assc_core"/>
    <property type="match status" value="1"/>
</dbReference>
<reference evidence="3 4" key="1">
    <citation type="submission" date="2017-02" db="EMBL/GenBank/DDBJ databases">
        <authorList>
            <person name="Peterson S.W."/>
        </authorList>
    </citation>
    <scope>NUCLEOTIDE SEQUENCE [LARGE SCALE GENOMIC DNA]</scope>
    <source>
        <strain evidence="3 4">DSM 25262</strain>
    </source>
</reference>
<dbReference type="Gene3D" id="2.180.10.10">
    <property type="entry name" value="RHS repeat-associated core"/>
    <property type="match status" value="2"/>
</dbReference>
<evidence type="ECO:0000313" key="3">
    <source>
        <dbReference type="EMBL" id="SKC87485.1"/>
    </source>
</evidence>
<dbReference type="Proteomes" id="UP000190961">
    <property type="component" value="Unassembled WGS sequence"/>
</dbReference>
<protein>
    <submittedName>
        <fullName evidence="3">RHS repeat-associated core domain-containing protein</fullName>
    </submittedName>
</protein>
<dbReference type="PANTHER" id="PTHR32305">
    <property type="match status" value="1"/>
</dbReference>
<dbReference type="RefSeq" id="WP_079689898.1">
    <property type="nucleotide sequence ID" value="NZ_FUZU01000004.1"/>
</dbReference>